<evidence type="ECO:0000313" key="2">
    <source>
        <dbReference type="EMBL" id="TXR53052.1"/>
    </source>
</evidence>
<accession>A0A5C8Z4V3</accession>
<gene>
    <name evidence="2" type="ORF">FME95_00275</name>
</gene>
<sequence length="156" mass="17155">MATIKARINAQSANQIELTATRSGGCANCAQKQGCAILWQPMEPKQAIQLPRNEHLQANQNTPTDVEQSCDNIGNEVNLHCEDQALLRYIALLFLPTLSLLLSATLITDVLTPNSGIFYRLIFNGLIPLALGFSISRHYLAKHTHKLLAATTIQPH</sequence>
<dbReference type="OrthoDB" id="9795854at2"/>
<keyword evidence="1" id="KW-0812">Transmembrane</keyword>
<feature type="transmembrane region" description="Helical" evidence="1">
    <location>
        <begin position="117"/>
        <end position="136"/>
    </location>
</feature>
<feature type="transmembrane region" description="Helical" evidence="1">
    <location>
        <begin position="89"/>
        <end position="111"/>
    </location>
</feature>
<keyword evidence="1" id="KW-1133">Transmembrane helix</keyword>
<evidence type="ECO:0008006" key="4">
    <source>
        <dbReference type="Google" id="ProtNLM"/>
    </source>
</evidence>
<evidence type="ECO:0000256" key="1">
    <source>
        <dbReference type="SAM" id="Phobius"/>
    </source>
</evidence>
<evidence type="ECO:0000313" key="3">
    <source>
        <dbReference type="Proteomes" id="UP000321764"/>
    </source>
</evidence>
<proteinExistence type="predicted"/>
<dbReference type="EMBL" id="VKAD01000001">
    <property type="protein sequence ID" value="TXR53052.1"/>
    <property type="molecule type" value="Genomic_DNA"/>
</dbReference>
<reference evidence="2 3" key="1">
    <citation type="submission" date="2019-07" db="EMBL/GenBank/DDBJ databases">
        <title>Reinekea sp. strain SSH23 genome sequencing and assembly.</title>
        <authorList>
            <person name="Kim I."/>
        </authorList>
    </citation>
    <scope>NUCLEOTIDE SEQUENCE [LARGE SCALE GENOMIC DNA]</scope>
    <source>
        <strain evidence="2 3">SSH23</strain>
    </source>
</reference>
<dbReference type="Pfam" id="PF04246">
    <property type="entry name" value="RseC_MucC"/>
    <property type="match status" value="1"/>
</dbReference>
<keyword evidence="1" id="KW-0472">Membrane</keyword>
<dbReference type="AlphaFoldDB" id="A0A5C8Z4V3"/>
<name>A0A5C8Z4V3_9GAMM</name>
<organism evidence="2 3">
    <name type="scientific">Reinekea thalattae</name>
    <dbReference type="NCBI Taxonomy" id="2593301"/>
    <lineage>
        <taxon>Bacteria</taxon>
        <taxon>Pseudomonadati</taxon>
        <taxon>Pseudomonadota</taxon>
        <taxon>Gammaproteobacteria</taxon>
        <taxon>Oceanospirillales</taxon>
        <taxon>Saccharospirillaceae</taxon>
        <taxon>Reinekea</taxon>
    </lineage>
</organism>
<comment type="caution">
    <text evidence="2">The sequence shown here is derived from an EMBL/GenBank/DDBJ whole genome shotgun (WGS) entry which is preliminary data.</text>
</comment>
<protein>
    <recommendedName>
        <fullName evidence="4">SoxR reducing system RseC family protein</fullName>
    </recommendedName>
</protein>
<keyword evidence="3" id="KW-1185">Reference proteome</keyword>
<dbReference type="RefSeq" id="WP_147711922.1">
    <property type="nucleotide sequence ID" value="NZ_VKAD01000001.1"/>
</dbReference>
<dbReference type="Proteomes" id="UP000321764">
    <property type="component" value="Unassembled WGS sequence"/>
</dbReference>